<dbReference type="SUPFAM" id="SSF55781">
    <property type="entry name" value="GAF domain-like"/>
    <property type="match status" value="1"/>
</dbReference>
<feature type="transmembrane region" description="Helical" evidence="9">
    <location>
        <begin position="128"/>
        <end position="146"/>
    </location>
</feature>
<dbReference type="Gene3D" id="1.20.5.1930">
    <property type="match status" value="1"/>
</dbReference>
<dbReference type="Gene3D" id="3.30.565.10">
    <property type="entry name" value="Histidine kinase-like ATPase, C-terminal domain"/>
    <property type="match status" value="1"/>
</dbReference>
<keyword evidence="8 9" id="KW-0472">Membrane</keyword>
<evidence type="ECO:0000256" key="1">
    <source>
        <dbReference type="ARBA" id="ARBA00004651"/>
    </source>
</evidence>
<dbReference type="InterPro" id="IPR050482">
    <property type="entry name" value="Sensor_HK_TwoCompSys"/>
</dbReference>
<evidence type="ECO:0000256" key="8">
    <source>
        <dbReference type="ARBA" id="ARBA00023136"/>
    </source>
</evidence>
<keyword evidence="4 9" id="KW-0812">Transmembrane</keyword>
<dbReference type="Proteomes" id="UP000515947">
    <property type="component" value="Chromosome"/>
</dbReference>
<dbReference type="GO" id="GO:0046983">
    <property type="term" value="F:protein dimerization activity"/>
    <property type="evidence" value="ECO:0007669"/>
    <property type="project" value="InterPro"/>
</dbReference>
<dbReference type="GO" id="GO:0000155">
    <property type="term" value="F:phosphorelay sensor kinase activity"/>
    <property type="evidence" value="ECO:0007669"/>
    <property type="project" value="InterPro"/>
</dbReference>
<gene>
    <name evidence="11" type="ORF">H9L09_01300</name>
</gene>
<evidence type="ECO:0000256" key="6">
    <source>
        <dbReference type="ARBA" id="ARBA00022989"/>
    </source>
</evidence>
<protein>
    <recommendedName>
        <fullName evidence="10">Histidine kinase/HSP90-like ATPase domain-containing protein</fullName>
    </recommendedName>
</protein>
<keyword evidence="2" id="KW-1003">Cell membrane</keyword>
<dbReference type="Gene3D" id="3.30.450.40">
    <property type="match status" value="1"/>
</dbReference>
<organism evidence="11 12">
    <name type="scientific">Nocardioides mesophilus</name>
    <dbReference type="NCBI Taxonomy" id="433659"/>
    <lineage>
        <taxon>Bacteria</taxon>
        <taxon>Bacillati</taxon>
        <taxon>Actinomycetota</taxon>
        <taxon>Actinomycetes</taxon>
        <taxon>Propionibacteriales</taxon>
        <taxon>Nocardioidaceae</taxon>
        <taxon>Nocardioides</taxon>
    </lineage>
</organism>
<feature type="transmembrane region" description="Helical" evidence="9">
    <location>
        <begin position="61"/>
        <end position="83"/>
    </location>
</feature>
<dbReference type="InterPro" id="IPR029016">
    <property type="entry name" value="GAF-like_dom_sf"/>
</dbReference>
<dbReference type="Pfam" id="PF02518">
    <property type="entry name" value="HATPase_c"/>
    <property type="match status" value="1"/>
</dbReference>
<evidence type="ECO:0000256" key="3">
    <source>
        <dbReference type="ARBA" id="ARBA00022679"/>
    </source>
</evidence>
<comment type="subcellular location">
    <subcellularLocation>
        <location evidence="1">Cell membrane</location>
        <topology evidence="1">Multi-pass membrane protein</topology>
    </subcellularLocation>
</comment>
<dbReference type="InterPro" id="IPR003594">
    <property type="entry name" value="HATPase_dom"/>
</dbReference>
<keyword evidence="6 9" id="KW-1133">Transmembrane helix</keyword>
<evidence type="ECO:0000256" key="5">
    <source>
        <dbReference type="ARBA" id="ARBA00022777"/>
    </source>
</evidence>
<evidence type="ECO:0000256" key="7">
    <source>
        <dbReference type="ARBA" id="ARBA00023012"/>
    </source>
</evidence>
<dbReference type="PANTHER" id="PTHR24421:SF37">
    <property type="entry name" value="SENSOR HISTIDINE KINASE NARS"/>
    <property type="match status" value="1"/>
</dbReference>
<dbReference type="SMART" id="SM00387">
    <property type="entry name" value="HATPase_c"/>
    <property type="match status" value="1"/>
</dbReference>
<dbReference type="Pfam" id="PF07730">
    <property type="entry name" value="HisKA_3"/>
    <property type="match status" value="1"/>
</dbReference>
<keyword evidence="7" id="KW-0902">Two-component regulatory system</keyword>
<sequence>MNRLGIAPRVFCVAAVLGLSLALLDSVALQGTLMLAVVAGLAVAADLSDRLPARWVVGAEAAVSALIVGMALPQGVLLLPYLVVPALVAGAMLGVWPVLTTVSIEVLALVLVVLVSGQSTQIDTLTEIVGPWLFTTLGVGLVSARLRALRSSGGVEPDASYESARRLLSQLRTVARRLSSGLDTVTMSTQLLSAVHSHLDDTHSAVFVRTEGGVLAPLGYRGAGAREALSPDGQLLERCWAEMEPLCEVQASGAVNRRQRVVLPLRVGVRMIGVVIVNAGEAPSSAVFTALMREVDEYALRIETALAFDEIRSIATLEERHRLAREIHDGIAQEIASLGYVVDDLAASASSEGQRRKLASLRSELTRVVSELRLSIFDLRSDVSAGLGSTLSDYVREVGARSGLTVHLTLDVAPTRLRSEVEAELLRIAQEAITNARKHSGATNLWVDCRIHPPFARIAVKDDGRGLGDPRDDSYGMTIMRERSDRIGADLDIATVNGADGAEGTVVTVRVGVDEHTLA</sequence>
<evidence type="ECO:0000313" key="11">
    <source>
        <dbReference type="EMBL" id="QNN53162.1"/>
    </source>
</evidence>
<dbReference type="InterPro" id="IPR036890">
    <property type="entry name" value="HATPase_C_sf"/>
</dbReference>
<reference evidence="11 12" key="1">
    <citation type="submission" date="2020-08" db="EMBL/GenBank/DDBJ databases">
        <title>Genome sequence of Nocardioides mesophilus KACC 16243T.</title>
        <authorList>
            <person name="Hyun D.-W."/>
            <person name="Bae J.-W."/>
        </authorList>
    </citation>
    <scope>NUCLEOTIDE SEQUENCE [LARGE SCALE GENOMIC DNA]</scope>
    <source>
        <strain evidence="11 12">KACC 16243</strain>
    </source>
</reference>
<dbReference type="AlphaFoldDB" id="A0A7G9RC37"/>
<dbReference type="GO" id="GO:0005886">
    <property type="term" value="C:plasma membrane"/>
    <property type="evidence" value="ECO:0007669"/>
    <property type="project" value="UniProtKB-SubCell"/>
</dbReference>
<dbReference type="InterPro" id="IPR011712">
    <property type="entry name" value="Sig_transdc_His_kin_sub3_dim/P"/>
</dbReference>
<proteinExistence type="predicted"/>
<keyword evidence="5" id="KW-0418">Kinase</keyword>
<dbReference type="PANTHER" id="PTHR24421">
    <property type="entry name" value="NITRATE/NITRITE SENSOR PROTEIN NARX-RELATED"/>
    <property type="match status" value="1"/>
</dbReference>
<name>A0A7G9RC37_9ACTN</name>
<evidence type="ECO:0000313" key="12">
    <source>
        <dbReference type="Proteomes" id="UP000515947"/>
    </source>
</evidence>
<dbReference type="RefSeq" id="WP_187579004.1">
    <property type="nucleotide sequence ID" value="NZ_CP060713.1"/>
</dbReference>
<accession>A0A7G9RC37</accession>
<evidence type="ECO:0000256" key="2">
    <source>
        <dbReference type="ARBA" id="ARBA00022475"/>
    </source>
</evidence>
<dbReference type="EMBL" id="CP060713">
    <property type="protein sequence ID" value="QNN53162.1"/>
    <property type="molecule type" value="Genomic_DNA"/>
</dbReference>
<dbReference type="KEGG" id="nmes:H9L09_01300"/>
<evidence type="ECO:0000259" key="10">
    <source>
        <dbReference type="SMART" id="SM00387"/>
    </source>
</evidence>
<keyword evidence="12" id="KW-1185">Reference proteome</keyword>
<keyword evidence="3" id="KW-0808">Transferase</keyword>
<evidence type="ECO:0000256" key="4">
    <source>
        <dbReference type="ARBA" id="ARBA00022692"/>
    </source>
</evidence>
<feature type="transmembrane region" description="Helical" evidence="9">
    <location>
        <begin position="95"/>
        <end position="116"/>
    </location>
</feature>
<dbReference type="SUPFAM" id="SSF55874">
    <property type="entry name" value="ATPase domain of HSP90 chaperone/DNA topoisomerase II/histidine kinase"/>
    <property type="match status" value="1"/>
</dbReference>
<evidence type="ECO:0000256" key="9">
    <source>
        <dbReference type="SAM" id="Phobius"/>
    </source>
</evidence>
<dbReference type="CDD" id="cd16917">
    <property type="entry name" value="HATPase_UhpB-NarQ-NarX-like"/>
    <property type="match status" value="1"/>
</dbReference>
<feature type="domain" description="Histidine kinase/HSP90-like ATPase" evidence="10">
    <location>
        <begin position="420"/>
        <end position="515"/>
    </location>
</feature>